<evidence type="ECO:0000256" key="1">
    <source>
        <dbReference type="SAM" id="Phobius"/>
    </source>
</evidence>
<gene>
    <name evidence="2" type="ORF">H0E87_027466</name>
</gene>
<sequence length="171" mass="18969">MGIKPSPVSFVNVFPALSVRDLKNANVLYGMLVKIGSEYVNGLFVESSIIMFAELGCVDFARKNNFLVEGTDLFLQAVETEQMVLDGATFLSSLTAVSQLQCLDLAQELHPFVIKNLVMMLNAVIVTYSDSFWKNFVAAWIGLVLFMVLFISCNILEFDDLLARISLITVV</sequence>
<evidence type="ECO:0000313" key="2">
    <source>
        <dbReference type="EMBL" id="KAH8486020.1"/>
    </source>
</evidence>
<proteinExistence type="predicted"/>
<keyword evidence="1" id="KW-1133">Transmembrane helix</keyword>
<accession>A0A8T2WZ52</accession>
<evidence type="ECO:0000313" key="3">
    <source>
        <dbReference type="Proteomes" id="UP000807159"/>
    </source>
</evidence>
<name>A0A8T2WZ52_POPDE</name>
<keyword evidence="1" id="KW-0472">Membrane</keyword>
<keyword evidence="3" id="KW-1185">Reference proteome</keyword>
<keyword evidence="1" id="KW-0812">Transmembrane</keyword>
<comment type="caution">
    <text evidence="2">The sequence shown here is derived from an EMBL/GenBank/DDBJ whole genome shotgun (WGS) entry which is preliminary data.</text>
</comment>
<dbReference type="AlphaFoldDB" id="A0A8T2WZ52"/>
<organism evidence="2 3">
    <name type="scientific">Populus deltoides</name>
    <name type="common">Eastern poplar</name>
    <name type="synonym">Eastern cottonwood</name>
    <dbReference type="NCBI Taxonomy" id="3696"/>
    <lineage>
        <taxon>Eukaryota</taxon>
        <taxon>Viridiplantae</taxon>
        <taxon>Streptophyta</taxon>
        <taxon>Embryophyta</taxon>
        <taxon>Tracheophyta</taxon>
        <taxon>Spermatophyta</taxon>
        <taxon>Magnoliopsida</taxon>
        <taxon>eudicotyledons</taxon>
        <taxon>Gunneridae</taxon>
        <taxon>Pentapetalae</taxon>
        <taxon>rosids</taxon>
        <taxon>fabids</taxon>
        <taxon>Malpighiales</taxon>
        <taxon>Salicaceae</taxon>
        <taxon>Saliceae</taxon>
        <taxon>Populus</taxon>
    </lineage>
</organism>
<reference evidence="2" key="1">
    <citation type="journal article" date="2021" name="J. Hered.">
        <title>Genome Assembly of Salicaceae Populus deltoides (Eastern Cottonwood) I-69 Based on Nanopore Sequencing and Hi-C Technologies.</title>
        <authorList>
            <person name="Bai S."/>
            <person name="Wu H."/>
            <person name="Zhang J."/>
            <person name="Pan Z."/>
            <person name="Zhao W."/>
            <person name="Li Z."/>
            <person name="Tong C."/>
        </authorList>
    </citation>
    <scope>NUCLEOTIDE SEQUENCE</scope>
    <source>
        <tissue evidence="2">Leaf</tissue>
    </source>
</reference>
<feature type="transmembrane region" description="Helical" evidence="1">
    <location>
        <begin position="135"/>
        <end position="156"/>
    </location>
</feature>
<dbReference type="Proteomes" id="UP000807159">
    <property type="component" value="Chromosome 16"/>
</dbReference>
<protein>
    <submittedName>
        <fullName evidence="2">Uncharacterized protein</fullName>
    </submittedName>
</protein>
<dbReference type="EMBL" id="JACEGQ020000016">
    <property type="protein sequence ID" value="KAH8486020.1"/>
    <property type="molecule type" value="Genomic_DNA"/>
</dbReference>